<organism evidence="2 3">
    <name type="scientific">Longispora fulva</name>
    <dbReference type="NCBI Taxonomy" id="619741"/>
    <lineage>
        <taxon>Bacteria</taxon>
        <taxon>Bacillati</taxon>
        <taxon>Actinomycetota</taxon>
        <taxon>Actinomycetes</taxon>
        <taxon>Micromonosporales</taxon>
        <taxon>Micromonosporaceae</taxon>
        <taxon>Longispora</taxon>
    </lineage>
</organism>
<reference evidence="2" key="1">
    <citation type="submission" date="2020-11" db="EMBL/GenBank/DDBJ databases">
        <title>Sequencing the genomes of 1000 actinobacteria strains.</title>
        <authorList>
            <person name="Klenk H.-P."/>
        </authorList>
    </citation>
    <scope>NUCLEOTIDE SEQUENCE</scope>
    <source>
        <strain evidence="2">DSM 45356</strain>
    </source>
</reference>
<dbReference type="SUPFAM" id="SSF53137">
    <property type="entry name" value="Translational machinery components"/>
    <property type="match status" value="1"/>
</dbReference>
<dbReference type="Gene3D" id="3.30.420.60">
    <property type="entry name" value="eRF1 domain 2"/>
    <property type="match status" value="1"/>
</dbReference>
<proteinExistence type="predicted"/>
<dbReference type="AlphaFoldDB" id="A0A8J7GY34"/>
<dbReference type="InterPro" id="IPR040783">
    <property type="entry name" value="VLRF1"/>
</dbReference>
<dbReference type="Proteomes" id="UP000622552">
    <property type="component" value="Unassembled WGS sequence"/>
</dbReference>
<dbReference type="NCBIfam" id="NF041024">
    <property type="entry name" value="acVLRF1_NCBI"/>
    <property type="match status" value="1"/>
</dbReference>
<evidence type="ECO:0000313" key="2">
    <source>
        <dbReference type="EMBL" id="MBG6141329.1"/>
    </source>
</evidence>
<dbReference type="InterPro" id="IPR042226">
    <property type="entry name" value="eFR1_2_sf"/>
</dbReference>
<accession>A0A8J7GY34</accession>
<dbReference type="EMBL" id="JADOUF010000001">
    <property type="protein sequence ID" value="MBG6141329.1"/>
    <property type="molecule type" value="Genomic_DNA"/>
</dbReference>
<name>A0A8J7GY34_9ACTN</name>
<protein>
    <recommendedName>
        <fullName evidence="1">Actinobacteria/chloroflexi VLRF1 release factor domain-containing protein</fullName>
    </recommendedName>
</protein>
<dbReference type="RefSeq" id="WP_197007765.1">
    <property type="nucleotide sequence ID" value="NZ_BONS01000014.1"/>
</dbReference>
<sequence length="206" mass="21561">MASRPAVGGGRWVDVAPARLEKWIAGFGERHGGATADGLTLTGGDGETAEFHLTVGSAGSLPELVEAANAPYRIALILARRGGYAVGVAAGDRLTASKVDSKYVQSRTAAGGWSQQRFARRRANQARQVWDAAADTAVRVLVPALPVTALVCGGDRQAVDEILADPRLAALAAVRVDRFLEVADPRLAVLEQAVAQARSVRVLLSS</sequence>
<gene>
    <name evidence="2" type="ORF">IW245_007523</name>
</gene>
<dbReference type="Pfam" id="PF18859">
    <property type="entry name" value="acVLRF1"/>
    <property type="match status" value="1"/>
</dbReference>
<feature type="domain" description="Actinobacteria/chloroflexi VLRF1 release factor" evidence="1">
    <location>
        <begin position="73"/>
        <end position="202"/>
    </location>
</feature>
<evidence type="ECO:0000259" key="1">
    <source>
        <dbReference type="Pfam" id="PF18859"/>
    </source>
</evidence>
<evidence type="ECO:0000313" key="3">
    <source>
        <dbReference type="Proteomes" id="UP000622552"/>
    </source>
</evidence>
<comment type="caution">
    <text evidence="2">The sequence shown here is derived from an EMBL/GenBank/DDBJ whole genome shotgun (WGS) entry which is preliminary data.</text>
</comment>
<keyword evidence="3" id="KW-1185">Reference proteome</keyword>